<gene>
    <name evidence="2" type="ORF">Xhom_04727</name>
</gene>
<geneLocation type="plasmid" evidence="1">
    <name>unnamed3</name>
</geneLocation>
<sequence>MVDNLAHPSAQNSINFCYAQSRTVDEFSPERVTINAQSWDEARRIIAPYYIATYAGHVPLWHDALKLTTERQSLI</sequence>
<dbReference type="RefSeq" id="WP_099139970.1">
    <property type="nucleotide sequence ID" value="NZ_CAWNQJ010000024.1"/>
</dbReference>
<dbReference type="AlphaFoldDB" id="A0A1V0M4M8"/>
<protein>
    <submittedName>
        <fullName evidence="1">Uncharacterized protein</fullName>
    </submittedName>
</protein>
<proteinExistence type="predicted"/>
<keyword evidence="1" id="KW-0614">Plasmid</keyword>
<evidence type="ECO:0000313" key="3">
    <source>
        <dbReference type="Proteomes" id="UP000225433"/>
    </source>
</evidence>
<reference evidence="2 3" key="2">
    <citation type="journal article" date="2017" name="Nat. Microbiol.">
        <title>Natural product diversity associated with the nematode symbionts Photorhabdus and Xenorhabdus.</title>
        <authorList>
            <person name="Tobias N.J."/>
            <person name="Wolff H."/>
            <person name="Djahanschiri B."/>
            <person name="Grundmann F."/>
            <person name="Kronenwerth M."/>
            <person name="Shi Y.M."/>
            <person name="Simonyi S."/>
            <person name="Grun P."/>
            <person name="Shapiro-Ilan D."/>
            <person name="Pidot S.J."/>
            <person name="Stinear T.P."/>
            <person name="Ebersberger I."/>
            <person name="Bode H.B."/>
        </authorList>
    </citation>
    <scope>NUCLEOTIDE SEQUENCE [LARGE SCALE GENOMIC DNA]</scope>
    <source>
        <strain evidence="2 3">DSM 17903</strain>
    </source>
</reference>
<reference evidence="1" key="1">
    <citation type="journal article" date="2017" name="J. Invertebr. Pathol.">
        <title>Identification and bacterial characteristics of Xenorhabdus hominickii ANU101 from an entomopathogenic nematode, Steinernema monticolum.</title>
        <authorList>
            <person name="Park Y."/>
            <person name="Kang S."/>
            <person name="Sadekuzzaman M."/>
            <person name="Kim H."/>
            <person name="Jung J.K."/>
            <person name="Kim Y."/>
        </authorList>
    </citation>
    <scope>NUCLEOTIDE SEQUENCE</scope>
    <source>
        <strain evidence="1">ANU101</strain>
        <plasmid evidence="1">unnamed3</plasmid>
    </source>
</reference>
<dbReference type="EMBL" id="NJAI01000012">
    <property type="protein sequence ID" value="PHM51888.1"/>
    <property type="molecule type" value="Genomic_DNA"/>
</dbReference>
<accession>A0A1V0M4M8</accession>
<dbReference type="Proteomes" id="UP000225433">
    <property type="component" value="Unassembled WGS sequence"/>
</dbReference>
<name>A0A1V0M4M8_XENHO</name>
<evidence type="ECO:0000313" key="1">
    <source>
        <dbReference type="EMBL" id="ARD69836.1"/>
    </source>
</evidence>
<organism evidence="1">
    <name type="scientific">Xenorhabdus hominickii</name>
    <dbReference type="NCBI Taxonomy" id="351679"/>
    <lineage>
        <taxon>Bacteria</taxon>
        <taxon>Pseudomonadati</taxon>
        <taxon>Pseudomonadota</taxon>
        <taxon>Gammaproteobacteria</taxon>
        <taxon>Enterobacterales</taxon>
        <taxon>Morganellaceae</taxon>
        <taxon>Xenorhabdus</taxon>
    </lineage>
</organism>
<dbReference type="EMBL" id="KX517800">
    <property type="protein sequence ID" value="ARD69836.1"/>
    <property type="molecule type" value="Genomic_DNA"/>
</dbReference>
<evidence type="ECO:0000313" key="2">
    <source>
        <dbReference type="EMBL" id="PHM51888.1"/>
    </source>
</evidence>